<dbReference type="Proteomes" id="UP001060215">
    <property type="component" value="Chromosome 5"/>
</dbReference>
<dbReference type="EMBL" id="CM045762">
    <property type="protein sequence ID" value="KAI8012561.1"/>
    <property type="molecule type" value="Genomic_DNA"/>
</dbReference>
<organism evidence="1 2">
    <name type="scientific">Camellia lanceoleosa</name>
    <dbReference type="NCBI Taxonomy" id="1840588"/>
    <lineage>
        <taxon>Eukaryota</taxon>
        <taxon>Viridiplantae</taxon>
        <taxon>Streptophyta</taxon>
        <taxon>Embryophyta</taxon>
        <taxon>Tracheophyta</taxon>
        <taxon>Spermatophyta</taxon>
        <taxon>Magnoliopsida</taxon>
        <taxon>eudicotyledons</taxon>
        <taxon>Gunneridae</taxon>
        <taxon>Pentapetalae</taxon>
        <taxon>asterids</taxon>
        <taxon>Ericales</taxon>
        <taxon>Theaceae</taxon>
        <taxon>Camellia</taxon>
    </lineage>
</organism>
<name>A0ACC0HKI3_9ERIC</name>
<sequence>MGNLLVLQALITGSSVSEMEFSHCPFWVQVHGLPLDRMTRRNGQIIMSSIGSLIGVEGPHDDLLLYRSFLRIRVDIDVTKPHPIGRHSGYGPNLRTGVASTPRLPPEYYHRLTDEMEANLRPLLRWTPASVTVAENPTPVGVEGTSGSQSNYQNSTRTDEVPRHPPLSSTIGARADRCVSPWAPEDVHQAQFPSKLLKLTSETPVDFFHSVANQKTLAIHPHKARVRRAPNKKMNSKSTSNPDLLDVAIHNEMTLSSFLNTSQIVVYPASLELHGEDFCS</sequence>
<protein>
    <submittedName>
        <fullName evidence="1">Uncharacterized protein</fullName>
    </submittedName>
</protein>
<evidence type="ECO:0000313" key="1">
    <source>
        <dbReference type="EMBL" id="KAI8012561.1"/>
    </source>
</evidence>
<reference evidence="1 2" key="1">
    <citation type="journal article" date="2022" name="Plant J.">
        <title>Chromosome-level genome of Camellia lanceoleosa provides a valuable resource for understanding genome evolution and self-incompatibility.</title>
        <authorList>
            <person name="Gong W."/>
            <person name="Xiao S."/>
            <person name="Wang L."/>
            <person name="Liao Z."/>
            <person name="Chang Y."/>
            <person name="Mo W."/>
            <person name="Hu G."/>
            <person name="Li W."/>
            <person name="Zhao G."/>
            <person name="Zhu H."/>
            <person name="Hu X."/>
            <person name="Ji K."/>
            <person name="Xiang X."/>
            <person name="Song Q."/>
            <person name="Yuan D."/>
            <person name="Jin S."/>
            <person name="Zhang L."/>
        </authorList>
    </citation>
    <scope>NUCLEOTIDE SEQUENCE [LARGE SCALE GENOMIC DNA]</scope>
    <source>
        <strain evidence="1">SQ_2022a</strain>
    </source>
</reference>
<gene>
    <name evidence="1" type="ORF">LOK49_LG06G01408</name>
</gene>
<keyword evidence="2" id="KW-1185">Reference proteome</keyword>
<evidence type="ECO:0000313" key="2">
    <source>
        <dbReference type="Proteomes" id="UP001060215"/>
    </source>
</evidence>
<comment type="caution">
    <text evidence="1">The sequence shown here is derived from an EMBL/GenBank/DDBJ whole genome shotgun (WGS) entry which is preliminary data.</text>
</comment>
<proteinExistence type="predicted"/>
<accession>A0ACC0HKI3</accession>